<dbReference type="EMBL" id="BMIC01000004">
    <property type="protein sequence ID" value="GFZ89844.1"/>
    <property type="molecule type" value="Genomic_DNA"/>
</dbReference>
<keyword evidence="2" id="KW-1185">Reference proteome</keyword>
<comment type="caution">
    <text evidence="1">The sequence shown here is derived from an EMBL/GenBank/DDBJ whole genome shotgun (WGS) entry which is preliminary data.</text>
</comment>
<gene>
    <name evidence="1" type="ORF">GCM10011531_21910</name>
</gene>
<sequence>MKRRKILIRAAIIISVLLLIFKGVFKYRDYKSYTNAIHKNADKVIKVNIDGIGKTIAYNAIKHPIYYYKNSKSKKDTLEVKEKKDKGFSLPANVFLYTIKGKNATTVFTSFNISDKESFKNYLKNELKITEFQNLQTLIVATNKDNKLKIAFSDNQCVLVYNPSKENIDDVFIDILIENKTLKKGDVLVSKLKDIDEHIAYLSGNDILTLRFNDGEINLKGDFTLLEYLQIPNDKTYSKFSDDSSVKFYLNALVSKNSKPLIYKDITIKSDSINSYYKGNFAIEMAKSTTQIDSVVTYEYNDDFEKVETLTASEKQVPEINIQLSGNPSKLYNYLESTSIINNGKLNKEIFPLYQIKTDTTKNGLHASTSFNKSPTQLEVTNPQFFLLDVDFKKLQDQNHFPIINSYLEKLLTLKVEGNLNTEKTLNVNGKMVLKDESINSLIQLLF</sequence>
<name>A0A8J2XJ86_9FLAO</name>
<evidence type="ECO:0000313" key="2">
    <source>
        <dbReference type="Proteomes" id="UP000598120"/>
    </source>
</evidence>
<accession>A0A8J2XJ86</accession>
<protein>
    <submittedName>
        <fullName evidence="1">Uncharacterized protein</fullName>
    </submittedName>
</protein>
<evidence type="ECO:0000313" key="1">
    <source>
        <dbReference type="EMBL" id="GFZ89844.1"/>
    </source>
</evidence>
<dbReference type="RefSeq" id="WP_188606424.1">
    <property type="nucleotide sequence ID" value="NZ_BMIC01000004.1"/>
</dbReference>
<reference evidence="1 2" key="1">
    <citation type="journal article" date="2014" name="Int. J. Syst. Evol. Microbiol.">
        <title>Complete genome sequence of Corynebacterium casei LMG S-19264T (=DSM 44701T), isolated from a smear-ripened cheese.</title>
        <authorList>
            <consortium name="US DOE Joint Genome Institute (JGI-PGF)"/>
            <person name="Walter F."/>
            <person name="Albersmeier A."/>
            <person name="Kalinowski J."/>
            <person name="Ruckert C."/>
        </authorList>
    </citation>
    <scope>NUCLEOTIDE SEQUENCE [LARGE SCALE GENOMIC DNA]</scope>
    <source>
        <strain evidence="1 2">CGMCC 1.15295</strain>
    </source>
</reference>
<organism evidence="1 2">
    <name type="scientific">Aquaticitalea lipolytica</name>
    <dbReference type="NCBI Taxonomy" id="1247562"/>
    <lineage>
        <taxon>Bacteria</taxon>
        <taxon>Pseudomonadati</taxon>
        <taxon>Bacteroidota</taxon>
        <taxon>Flavobacteriia</taxon>
        <taxon>Flavobacteriales</taxon>
        <taxon>Flavobacteriaceae</taxon>
        <taxon>Aquaticitalea</taxon>
    </lineage>
</organism>
<dbReference type="Proteomes" id="UP000598120">
    <property type="component" value="Unassembled WGS sequence"/>
</dbReference>
<dbReference type="AlphaFoldDB" id="A0A8J2XJ86"/>
<proteinExistence type="predicted"/>